<evidence type="ECO:0000259" key="2">
    <source>
        <dbReference type="Pfam" id="PF08338"/>
    </source>
</evidence>
<reference evidence="3" key="1">
    <citation type="submission" date="2016-03" db="EMBL/GenBank/DDBJ databases">
        <title>Mechanisms controlling the formation of the plant cell surface in tip-growing cells are functionally conserved among land plants.</title>
        <authorList>
            <person name="Honkanen S."/>
            <person name="Jones V.A."/>
            <person name="Morieri G."/>
            <person name="Champion C."/>
            <person name="Hetherington A.J."/>
            <person name="Kelly S."/>
            <person name="Saint-Marcoux D."/>
            <person name="Proust H."/>
            <person name="Prescott H."/>
            <person name="Dolan L."/>
        </authorList>
    </citation>
    <scope>NUCLEOTIDE SEQUENCE [LARGE SCALE GENOMIC DNA]</scope>
    <source>
        <tissue evidence="3">Whole gametophyte</tissue>
    </source>
</reference>
<dbReference type="InterPro" id="IPR013549">
    <property type="entry name" value="DUF1731"/>
</dbReference>
<keyword evidence="4" id="KW-1185">Reference proteome</keyword>
<feature type="domain" description="NAD-dependent epimerase/dehydratase" evidence="1">
    <location>
        <begin position="106"/>
        <end position="323"/>
    </location>
</feature>
<evidence type="ECO:0000313" key="3">
    <source>
        <dbReference type="EMBL" id="OAE32824.1"/>
    </source>
</evidence>
<dbReference type="Proteomes" id="UP000077202">
    <property type="component" value="Unassembled WGS sequence"/>
</dbReference>
<comment type="caution">
    <text evidence="3">The sequence shown here is derived from an EMBL/GenBank/DDBJ whole genome shotgun (WGS) entry which is preliminary data.</text>
</comment>
<gene>
    <name evidence="3" type="ORF">AXG93_786s1230</name>
</gene>
<dbReference type="NCBIfam" id="TIGR01777">
    <property type="entry name" value="yfcH"/>
    <property type="match status" value="1"/>
</dbReference>
<evidence type="ECO:0000313" key="4">
    <source>
        <dbReference type="Proteomes" id="UP000077202"/>
    </source>
</evidence>
<evidence type="ECO:0008006" key="5">
    <source>
        <dbReference type="Google" id="ProtNLM"/>
    </source>
</evidence>
<dbReference type="EMBL" id="LVLJ01000728">
    <property type="protein sequence ID" value="OAE32824.1"/>
    <property type="molecule type" value="Genomic_DNA"/>
</dbReference>
<dbReference type="InterPro" id="IPR010099">
    <property type="entry name" value="SDR39U1"/>
</dbReference>
<sequence>MACVSLHCAMASLSMASSSAVRTQSSSSSSASSGPEFRRASLPLKCNFRGEDLCPSLRAVSGHIHIRELKSNAVSSTTATPVRMAQSAQEVQTATQISKPTKMIVSITGATGFVGSRLVKKLVEDGHTVRVLTRSASKARAIFPERTFKNVEIAEQADWASCIAGSTGVVNLAGTPISVRWTPEVKKDIMDSRVSVTSKVVEAINAAPEDQRPSVFISATAVGFYGSTSEVSAFDETSPAGKDYLAEVCQEWEAKAQALTDGVRLVRLRIGIVLDKDGGALAQMVPLFKIFAGGPIGSGKQWFSWVHRDDLVALIVEALNNPEYEGVINGTAPNPVRFTELCDRIGAVLGRPSWLPVPDFALKAVLGEGALVVLEGQRVLPKRAQELGFRFKYQYVTDALRAILT</sequence>
<dbReference type="SUPFAM" id="SSF51735">
    <property type="entry name" value="NAD(P)-binding Rossmann-fold domains"/>
    <property type="match status" value="1"/>
</dbReference>
<dbReference type="InterPro" id="IPR001509">
    <property type="entry name" value="Epimerase_deHydtase"/>
</dbReference>
<dbReference type="AlphaFoldDB" id="A0A176WIY7"/>
<proteinExistence type="predicted"/>
<dbReference type="Pfam" id="PF01370">
    <property type="entry name" value="Epimerase"/>
    <property type="match status" value="1"/>
</dbReference>
<name>A0A176WIY7_MARPO</name>
<dbReference type="InterPro" id="IPR036291">
    <property type="entry name" value="NAD(P)-bd_dom_sf"/>
</dbReference>
<dbReference type="Gene3D" id="3.40.50.720">
    <property type="entry name" value="NAD(P)-binding Rossmann-like Domain"/>
    <property type="match status" value="1"/>
</dbReference>
<feature type="domain" description="DUF1731" evidence="2">
    <location>
        <begin position="357"/>
        <end position="403"/>
    </location>
</feature>
<accession>A0A176WIY7</accession>
<protein>
    <recommendedName>
        <fullName evidence="5">DUF1731 domain-containing protein</fullName>
    </recommendedName>
</protein>
<organism evidence="3 4">
    <name type="scientific">Marchantia polymorpha subsp. ruderalis</name>
    <dbReference type="NCBI Taxonomy" id="1480154"/>
    <lineage>
        <taxon>Eukaryota</taxon>
        <taxon>Viridiplantae</taxon>
        <taxon>Streptophyta</taxon>
        <taxon>Embryophyta</taxon>
        <taxon>Marchantiophyta</taxon>
        <taxon>Marchantiopsida</taxon>
        <taxon>Marchantiidae</taxon>
        <taxon>Marchantiales</taxon>
        <taxon>Marchantiaceae</taxon>
        <taxon>Marchantia</taxon>
    </lineage>
</organism>
<dbReference type="Pfam" id="PF08338">
    <property type="entry name" value="DUF1731"/>
    <property type="match status" value="1"/>
</dbReference>
<dbReference type="PANTHER" id="PTHR11092">
    <property type="entry name" value="SUGAR NUCLEOTIDE EPIMERASE RELATED"/>
    <property type="match status" value="1"/>
</dbReference>
<evidence type="ECO:0000259" key="1">
    <source>
        <dbReference type="Pfam" id="PF01370"/>
    </source>
</evidence>
<dbReference type="PANTHER" id="PTHR11092:SF0">
    <property type="entry name" value="EPIMERASE FAMILY PROTEIN SDR39U1"/>
    <property type="match status" value="1"/>
</dbReference>
<dbReference type="CDD" id="cd05242">
    <property type="entry name" value="SDR_a8"/>
    <property type="match status" value="1"/>
</dbReference>